<feature type="chain" id="PRO_5046910440" evidence="2">
    <location>
        <begin position="23"/>
        <end position="358"/>
    </location>
</feature>
<comment type="caution">
    <text evidence="4">The sequence shown here is derived from an EMBL/GenBank/DDBJ whole genome shotgun (WGS) entry which is preliminary data.</text>
</comment>
<evidence type="ECO:0000256" key="1">
    <source>
        <dbReference type="SAM" id="MobiDB-lite"/>
    </source>
</evidence>
<dbReference type="InterPro" id="IPR021174">
    <property type="entry name" value="UCP037139"/>
</dbReference>
<dbReference type="InterPro" id="IPR007410">
    <property type="entry name" value="LpqE-like"/>
</dbReference>
<dbReference type="InterPro" id="IPR058248">
    <property type="entry name" value="Lxx211020-like"/>
</dbReference>
<dbReference type="SUPFAM" id="SSF110087">
    <property type="entry name" value="DR1885-like metal-binding protein"/>
    <property type="match status" value="1"/>
</dbReference>
<feature type="region of interest" description="Disordered" evidence="1">
    <location>
        <begin position="176"/>
        <end position="212"/>
    </location>
</feature>
<feature type="domain" description="YncI copper-binding" evidence="3">
    <location>
        <begin position="26"/>
        <end position="171"/>
    </location>
</feature>
<dbReference type="EMBL" id="JBHSEL010000125">
    <property type="protein sequence ID" value="MFC4626382.1"/>
    <property type="molecule type" value="Genomic_DNA"/>
</dbReference>
<proteinExistence type="predicted"/>
<gene>
    <name evidence="4" type="ORF">ACFO1V_14410</name>
</gene>
<sequence>MKIYRHFTALAVLGVLSLGAGAAEAHSTLEQSEANAGSRYKAIVRIPHGCGHKATTKVTIELPEGFLAAKPQAKAGWKIETVSGDYAKTYKLFGKDISAGVRMVVFSNGNLPSNHYDEFVVVGHLANFDKDTTLAFPVTQNCGKDASVAWTEVPQPGQNAHGLKNPAPTLLVRAAQEDHSHHHMHDETKHDDHSAHAGHGGAGHAAAGHEATHGNAMHADHQAAMPDMASVKAGDLQITAPLIRAMVPGSKVAGGFLTISNNGKDNDRLVGVTTDGVKQVEIHEMAMVDEVMKMRKLENGLAIPAGKTVELKPGGYHLMFIEPAKPYAEGDKVPVTLEFEKAGKVELAFPVGPRKGGH</sequence>
<evidence type="ECO:0000256" key="2">
    <source>
        <dbReference type="SAM" id="SignalP"/>
    </source>
</evidence>
<dbReference type="Gene3D" id="2.60.40.2230">
    <property type="entry name" value="Uncharacterised protein YcnI-like PF07987, DUF1775"/>
    <property type="match status" value="1"/>
</dbReference>
<dbReference type="InterPro" id="IPR038507">
    <property type="entry name" value="YcnI-like_sf"/>
</dbReference>
<dbReference type="PANTHER" id="PTHR36302">
    <property type="entry name" value="BLR7088 PROTEIN"/>
    <property type="match status" value="1"/>
</dbReference>
<evidence type="ECO:0000313" key="4">
    <source>
        <dbReference type="EMBL" id="MFC4626382.1"/>
    </source>
</evidence>
<dbReference type="RefSeq" id="WP_374830961.1">
    <property type="nucleotide sequence ID" value="NZ_JBHEEZ010000006.1"/>
</dbReference>
<accession>A0ABV9H9L7</accession>
<feature type="compositionally biased region" description="Basic and acidic residues" evidence="1">
    <location>
        <begin position="176"/>
        <end position="195"/>
    </location>
</feature>
<keyword evidence="5" id="KW-1185">Reference proteome</keyword>
<dbReference type="Pfam" id="PF04314">
    <property type="entry name" value="PCuAC"/>
    <property type="match status" value="1"/>
</dbReference>
<evidence type="ECO:0000313" key="5">
    <source>
        <dbReference type="Proteomes" id="UP001596042"/>
    </source>
</evidence>
<name>A0ABV9H9L7_9HYPH</name>
<dbReference type="CDD" id="cd08545">
    <property type="entry name" value="YcnI_like"/>
    <property type="match status" value="1"/>
</dbReference>
<dbReference type="PIRSF" id="PIRSF037139">
    <property type="entry name" value="UCP037139"/>
    <property type="match status" value="1"/>
</dbReference>
<feature type="signal peptide" evidence="2">
    <location>
        <begin position="1"/>
        <end position="22"/>
    </location>
</feature>
<protein>
    <submittedName>
        <fullName evidence="4">DUF1775 domain-containing protein</fullName>
    </submittedName>
</protein>
<reference evidence="5" key="1">
    <citation type="journal article" date="2019" name="Int. J. Syst. Evol. Microbiol.">
        <title>The Global Catalogue of Microorganisms (GCM) 10K type strain sequencing project: providing services to taxonomists for standard genome sequencing and annotation.</title>
        <authorList>
            <consortium name="The Broad Institute Genomics Platform"/>
            <consortium name="The Broad Institute Genome Sequencing Center for Infectious Disease"/>
            <person name="Wu L."/>
            <person name="Ma J."/>
        </authorList>
    </citation>
    <scope>NUCLEOTIDE SEQUENCE [LARGE SCALE GENOMIC DNA]</scope>
    <source>
        <strain evidence="5">CGMCC 1.15731</strain>
    </source>
</reference>
<dbReference type="InterPro" id="IPR036182">
    <property type="entry name" value="PCuAC_sf"/>
</dbReference>
<dbReference type="InterPro" id="IPR012533">
    <property type="entry name" value="YcnI-copper_dom"/>
</dbReference>
<dbReference type="PANTHER" id="PTHR36302:SF1">
    <property type="entry name" value="COPPER CHAPERONE PCU(A)C"/>
    <property type="match status" value="1"/>
</dbReference>
<dbReference type="Gene3D" id="2.60.40.1890">
    <property type="entry name" value="PCu(A)C copper chaperone"/>
    <property type="match status" value="1"/>
</dbReference>
<organism evidence="4 5">
    <name type="scientific">Daeguia caeni</name>
    <dbReference type="NCBI Taxonomy" id="439612"/>
    <lineage>
        <taxon>Bacteria</taxon>
        <taxon>Pseudomonadati</taxon>
        <taxon>Pseudomonadota</taxon>
        <taxon>Alphaproteobacteria</taxon>
        <taxon>Hyphomicrobiales</taxon>
        <taxon>Brucellaceae</taxon>
        <taxon>Daeguia</taxon>
    </lineage>
</organism>
<evidence type="ECO:0000259" key="3">
    <source>
        <dbReference type="Pfam" id="PF07987"/>
    </source>
</evidence>
<dbReference type="Pfam" id="PF07987">
    <property type="entry name" value="DUF1775"/>
    <property type="match status" value="1"/>
</dbReference>
<keyword evidence="2" id="KW-0732">Signal</keyword>
<dbReference type="Proteomes" id="UP001596042">
    <property type="component" value="Unassembled WGS sequence"/>
</dbReference>